<dbReference type="Pfam" id="PF06271">
    <property type="entry name" value="RDD"/>
    <property type="match status" value="1"/>
</dbReference>
<comment type="caution">
    <text evidence="8">The sequence shown here is derived from an EMBL/GenBank/DDBJ whole genome shotgun (WGS) entry which is preliminary data.</text>
</comment>
<feature type="transmembrane region" description="Helical" evidence="6">
    <location>
        <begin position="132"/>
        <end position="150"/>
    </location>
</feature>
<evidence type="ECO:0000256" key="2">
    <source>
        <dbReference type="ARBA" id="ARBA00022475"/>
    </source>
</evidence>
<feature type="transmembrane region" description="Helical" evidence="6">
    <location>
        <begin position="16"/>
        <end position="37"/>
    </location>
</feature>
<dbReference type="EMBL" id="JBHSBU010000001">
    <property type="protein sequence ID" value="MFC4160192.1"/>
    <property type="molecule type" value="Genomic_DNA"/>
</dbReference>
<comment type="subcellular location">
    <subcellularLocation>
        <location evidence="1">Cell membrane</location>
        <topology evidence="1">Multi-pass membrane protein</topology>
    </subcellularLocation>
</comment>
<dbReference type="PANTHER" id="PTHR36115">
    <property type="entry name" value="PROLINE-RICH ANTIGEN HOMOLOG-RELATED"/>
    <property type="match status" value="1"/>
</dbReference>
<feature type="domain" description="RDD" evidence="7">
    <location>
        <begin position="9"/>
        <end position="163"/>
    </location>
</feature>
<organism evidence="8 9">
    <name type="scientific">Chitinimonas lacunae</name>
    <dbReference type="NCBI Taxonomy" id="1963018"/>
    <lineage>
        <taxon>Bacteria</taxon>
        <taxon>Pseudomonadati</taxon>
        <taxon>Pseudomonadota</taxon>
        <taxon>Betaproteobacteria</taxon>
        <taxon>Neisseriales</taxon>
        <taxon>Chitinibacteraceae</taxon>
        <taxon>Chitinimonas</taxon>
    </lineage>
</organism>
<evidence type="ECO:0000313" key="9">
    <source>
        <dbReference type="Proteomes" id="UP001595791"/>
    </source>
</evidence>
<sequence>MTETSPHPTAPRWRRLVSLCYEALLLVAVLMACGMLFDLVLGRLAPGSQGQSWRSHLQFVYLLAMLWGYFIWCWRRSGQTLAMKTWRLRLDARSGGRANLKSLSLRFTLAVLMLGPALPLWIEARHRPELKWLGWAALVWAALPYLWAWLDRDRQFLHDRLAGTRLVLLPIGYGKD</sequence>
<evidence type="ECO:0000256" key="4">
    <source>
        <dbReference type="ARBA" id="ARBA00022989"/>
    </source>
</evidence>
<keyword evidence="5 6" id="KW-0472">Membrane</keyword>
<evidence type="ECO:0000256" key="3">
    <source>
        <dbReference type="ARBA" id="ARBA00022692"/>
    </source>
</evidence>
<proteinExistence type="predicted"/>
<reference evidence="9" key="1">
    <citation type="journal article" date="2019" name="Int. J. Syst. Evol. Microbiol.">
        <title>The Global Catalogue of Microorganisms (GCM) 10K type strain sequencing project: providing services to taxonomists for standard genome sequencing and annotation.</title>
        <authorList>
            <consortium name="The Broad Institute Genomics Platform"/>
            <consortium name="The Broad Institute Genome Sequencing Center for Infectious Disease"/>
            <person name="Wu L."/>
            <person name="Ma J."/>
        </authorList>
    </citation>
    <scope>NUCLEOTIDE SEQUENCE [LARGE SCALE GENOMIC DNA]</scope>
    <source>
        <strain evidence="9">LMG 29894</strain>
    </source>
</reference>
<dbReference type="PANTHER" id="PTHR36115:SF10">
    <property type="entry name" value="RDD DOMAIN-CONTAINING PROTEIN"/>
    <property type="match status" value="1"/>
</dbReference>
<name>A0ABV8MT46_9NEIS</name>
<evidence type="ECO:0000256" key="6">
    <source>
        <dbReference type="SAM" id="Phobius"/>
    </source>
</evidence>
<evidence type="ECO:0000259" key="7">
    <source>
        <dbReference type="Pfam" id="PF06271"/>
    </source>
</evidence>
<dbReference type="Proteomes" id="UP001595791">
    <property type="component" value="Unassembled WGS sequence"/>
</dbReference>
<keyword evidence="2" id="KW-1003">Cell membrane</keyword>
<feature type="transmembrane region" description="Helical" evidence="6">
    <location>
        <begin position="57"/>
        <end position="74"/>
    </location>
</feature>
<dbReference type="InterPro" id="IPR051791">
    <property type="entry name" value="Pra-immunoreactive"/>
</dbReference>
<evidence type="ECO:0000313" key="8">
    <source>
        <dbReference type="EMBL" id="MFC4160192.1"/>
    </source>
</evidence>
<keyword evidence="4 6" id="KW-1133">Transmembrane helix</keyword>
<accession>A0ABV8MT46</accession>
<protein>
    <submittedName>
        <fullName evidence="8">RDD family protein</fullName>
    </submittedName>
</protein>
<evidence type="ECO:0000256" key="1">
    <source>
        <dbReference type="ARBA" id="ARBA00004651"/>
    </source>
</evidence>
<evidence type="ECO:0000256" key="5">
    <source>
        <dbReference type="ARBA" id="ARBA00023136"/>
    </source>
</evidence>
<keyword evidence="9" id="KW-1185">Reference proteome</keyword>
<dbReference type="RefSeq" id="WP_378164744.1">
    <property type="nucleotide sequence ID" value="NZ_JBHSBU010000001.1"/>
</dbReference>
<keyword evidence="3 6" id="KW-0812">Transmembrane</keyword>
<gene>
    <name evidence="8" type="ORF">ACFOW7_12610</name>
</gene>
<feature type="transmembrane region" description="Helical" evidence="6">
    <location>
        <begin position="103"/>
        <end position="120"/>
    </location>
</feature>
<dbReference type="InterPro" id="IPR010432">
    <property type="entry name" value="RDD"/>
</dbReference>